<evidence type="ECO:0000259" key="2">
    <source>
        <dbReference type="Pfam" id="PF07589"/>
    </source>
</evidence>
<keyword evidence="4" id="KW-1185">Reference proteome</keyword>
<accession>A0A840V7S7</accession>
<feature type="chain" id="PRO_5033009441" description="Ice-binding protein C-terminal domain-containing protein" evidence="1">
    <location>
        <begin position="26"/>
        <end position="216"/>
    </location>
</feature>
<sequence length="216" mass="22240">MKKTMLKSLALAVIGSMCAVGAANAAMLEGGLSMTGAYTPVDAQGDATTIPLATGIDFGGWYDGGPDNTFLVTTATGDYAGLSGNTAGIINNFQFLPEFTATGTPLWSVGGFSFEMDSATSNWETKGLSYNLHIYGLGTMSAAGFEDTPGVWNFTGQGADNANFSWSASAATAPVPEPATMLLFGTGLIGLAGLRRKIGKKTGPLQKDEQGLLTRG</sequence>
<proteinExistence type="predicted"/>
<dbReference type="RefSeq" id="WP_183351855.1">
    <property type="nucleotide sequence ID" value="NZ_JACHEO010000018.1"/>
</dbReference>
<dbReference type="NCBIfam" id="TIGR02595">
    <property type="entry name" value="PEP_CTERM"/>
    <property type="match status" value="1"/>
</dbReference>
<dbReference type="EMBL" id="JACHEO010000018">
    <property type="protein sequence ID" value="MBB5349041.1"/>
    <property type="molecule type" value="Genomic_DNA"/>
</dbReference>
<evidence type="ECO:0000313" key="3">
    <source>
        <dbReference type="EMBL" id="MBB5349041.1"/>
    </source>
</evidence>
<keyword evidence="1" id="KW-0732">Signal</keyword>
<comment type="caution">
    <text evidence="3">The sequence shown here is derived from an EMBL/GenBank/DDBJ whole genome shotgun (WGS) entry which is preliminary data.</text>
</comment>
<evidence type="ECO:0000313" key="4">
    <source>
        <dbReference type="Proteomes" id="UP000539642"/>
    </source>
</evidence>
<name>A0A840V7S7_9BACT</name>
<dbReference type="Pfam" id="PF07589">
    <property type="entry name" value="PEP-CTERM"/>
    <property type="match status" value="1"/>
</dbReference>
<organism evidence="3 4">
    <name type="scientific">Desulfoprunum benzoelyticum</name>
    <dbReference type="NCBI Taxonomy" id="1506996"/>
    <lineage>
        <taxon>Bacteria</taxon>
        <taxon>Pseudomonadati</taxon>
        <taxon>Thermodesulfobacteriota</taxon>
        <taxon>Desulfobulbia</taxon>
        <taxon>Desulfobulbales</taxon>
        <taxon>Desulfobulbaceae</taxon>
        <taxon>Desulfoprunum</taxon>
    </lineage>
</organism>
<gene>
    <name evidence="3" type="ORF">HNQ81_002788</name>
</gene>
<reference evidence="3 4" key="1">
    <citation type="submission" date="2020-08" db="EMBL/GenBank/DDBJ databases">
        <title>Genomic Encyclopedia of Type Strains, Phase IV (KMG-IV): sequencing the most valuable type-strain genomes for metagenomic binning, comparative biology and taxonomic classification.</title>
        <authorList>
            <person name="Goeker M."/>
        </authorList>
    </citation>
    <scope>NUCLEOTIDE SEQUENCE [LARGE SCALE GENOMIC DNA]</scope>
    <source>
        <strain evidence="3 4">DSM 28570</strain>
    </source>
</reference>
<evidence type="ECO:0000256" key="1">
    <source>
        <dbReference type="SAM" id="SignalP"/>
    </source>
</evidence>
<feature type="signal peptide" evidence="1">
    <location>
        <begin position="1"/>
        <end position="25"/>
    </location>
</feature>
<dbReference type="Proteomes" id="UP000539642">
    <property type="component" value="Unassembled WGS sequence"/>
</dbReference>
<dbReference type="InterPro" id="IPR013424">
    <property type="entry name" value="Ice-binding_C"/>
</dbReference>
<protein>
    <recommendedName>
        <fullName evidence="2">Ice-binding protein C-terminal domain-containing protein</fullName>
    </recommendedName>
</protein>
<feature type="domain" description="Ice-binding protein C-terminal" evidence="2">
    <location>
        <begin position="174"/>
        <end position="197"/>
    </location>
</feature>
<dbReference type="AlphaFoldDB" id="A0A840V7S7"/>